<dbReference type="OrthoDB" id="2066200at2"/>
<accession>A0A419SQS5</accession>
<organism evidence="2 3">
    <name type="scientific">Ammoniphilus oxalaticus</name>
    <dbReference type="NCBI Taxonomy" id="66863"/>
    <lineage>
        <taxon>Bacteria</taxon>
        <taxon>Bacillati</taxon>
        <taxon>Bacillota</taxon>
        <taxon>Bacilli</taxon>
        <taxon>Bacillales</taxon>
        <taxon>Paenibacillaceae</taxon>
        <taxon>Aneurinibacillus group</taxon>
        <taxon>Ammoniphilus</taxon>
    </lineage>
</organism>
<dbReference type="EMBL" id="MCHY01000002">
    <property type="protein sequence ID" value="RKD26809.1"/>
    <property type="molecule type" value="Genomic_DNA"/>
</dbReference>
<dbReference type="Proteomes" id="UP000284219">
    <property type="component" value="Unassembled WGS sequence"/>
</dbReference>
<name>A0A419SQS5_9BACL</name>
<feature type="coiled-coil region" evidence="1">
    <location>
        <begin position="17"/>
        <end position="44"/>
    </location>
</feature>
<comment type="caution">
    <text evidence="2">The sequence shown here is derived from an EMBL/GenBank/DDBJ whole genome shotgun (WGS) entry which is preliminary data.</text>
</comment>
<evidence type="ECO:0000256" key="1">
    <source>
        <dbReference type="SAM" id="Coils"/>
    </source>
</evidence>
<gene>
    <name evidence="2" type="ORF">BEP19_16575</name>
</gene>
<dbReference type="AlphaFoldDB" id="A0A419SQS5"/>
<evidence type="ECO:0000313" key="2">
    <source>
        <dbReference type="EMBL" id="RKD26809.1"/>
    </source>
</evidence>
<dbReference type="RefSeq" id="WP_120188095.1">
    <property type="nucleotide sequence ID" value="NZ_MCHY01000002.1"/>
</dbReference>
<sequence length="136" mass="15642">MSFLNRVRGTFDAATRKSQDVIEINKLNHQIKKLEDEADGLYLSIGQKVYRDPSMLKQETKNHVDVQVHALERLHRQIHEAKRKALILKDLVECNACHKIVAVDIAFCPDCGNHIADLVKQTMKFLALEEQHKQSE</sequence>
<keyword evidence="1" id="KW-0175">Coiled coil</keyword>
<proteinExistence type="predicted"/>
<evidence type="ECO:0008006" key="4">
    <source>
        <dbReference type="Google" id="ProtNLM"/>
    </source>
</evidence>
<reference evidence="2 3" key="1">
    <citation type="submission" date="2016-08" db="EMBL/GenBank/DDBJ databases">
        <title>Novel Firmicute Genomes.</title>
        <authorList>
            <person name="Poppleton D.I."/>
            <person name="Gribaldo S."/>
        </authorList>
    </citation>
    <scope>NUCLEOTIDE SEQUENCE [LARGE SCALE GENOMIC DNA]</scope>
    <source>
        <strain evidence="2 3">RAOx-1</strain>
    </source>
</reference>
<protein>
    <recommendedName>
        <fullName evidence="4">Zinc ribbon domain-containing protein</fullName>
    </recommendedName>
</protein>
<evidence type="ECO:0000313" key="3">
    <source>
        <dbReference type="Proteomes" id="UP000284219"/>
    </source>
</evidence>
<keyword evidence="3" id="KW-1185">Reference proteome</keyword>